<evidence type="ECO:0000256" key="8">
    <source>
        <dbReference type="ARBA" id="ARBA00031934"/>
    </source>
</evidence>
<comment type="caution">
    <text evidence="11">The sequence shown here is derived from an EMBL/GenBank/DDBJ whole genome shotgun (WGS) entry which is preliminary data.</text>
</comment>
<gene>
    <name evidence="11" type="ORF">CROQUDRAFT_649829</name>
</gene>
<dbReference type="AlphaFoldDB" id="A0A9P6NS54"/>
<keyword evidence="7" id="KW-0325">Glycoprotein</keyword>
<evidence type="ECO:0000256" key="4">
    <source>
        <dbReference type="ARBA" id="ARBA00022729"/>
    </source>
</evidence>
<dbReference type="Proteomes" id="UP000886653">
    <property type="component" value="Unassembled WGS sequence"/>
</dbReference>
<feature type="chain" id="PRO_5040201194" description="Palmitoyl-protein thioesterase 1" evidence="10">
    <location>
        <begin position="19"/>
        <end position="355"/>
    </location>
</feature>
<evidence type="ECO:0000256" key="10">
    <source>
        <dbReference type="SAM" id="SignalP"/>
    </source>
</evidence>
<evidence type="ECO:0000256" key="5">
    <source>
        <dbReference type="ARBA" id="ARBA00022801"/>
    </source>
</evidence>
<dbReference type="Pfam" id="PF02089">
    <property type="entry name" value="Palm_thioest"/>
    <property type="match status" value="1"/>
</dbReference>
<evidence type="ECO:0000256" key="9">
    <source>
        <dbReference type="SAM" id="MobiDB-lite"/>
    </source>
</evidence>
<dbReference type="InterPro" id="IPR002472">
    <property type="entry name" value="Palm_thioest"/>
</dbReference>
<evidence type="ECO:0000313" key="11">
    <source>
        <dbReference type="EMBL" id="KAG0152426.1"/>
    </source>
</evidence>
<dbReference type="InterPro" id="IPR029058">
    <property type="entry name" value="AB_hydrolase_fold"/>
</dbReference>
<dbReference type="PRINTS" id="PR00414">
    <property type="entry name" value="PPTHIESTRASE"/>
</dbReference>
<evidence type="ECO:0000256" key="3">
    <source>
        <dbReference type="ARBA" id="ARBA00014212"/>
    </source>
</evidence>
<evidence type="ECO:0000256" key="2">
    <source>
        <dbReference type="ARBA" id="ARBA00012423"/>
    </source>
</evidence>
<dbReference type="PANTHER" id="PTHR11247">
    <property type="entry name" value="PALMITOYL-PROTEIN THIOESTERASE/DOLICHYLDIPHOSPHATASE 1"/>
    <property type="match status" value="1"/>
</dbReference>
<keyword evidence="12" id="KW-1185">Reference proteome</keyword>
<dbReference type="SUPFAM" id="SSF53474">
    <property type="entry name" value="alpha/beta-Hydrolases"/>
    <property type="match status" value="1"/>
</dbReference>
<evidence type="ECO:0000256" key="7">
    <source>
        <dbReference type="ARBA" id="ARBA00023180"/>
    </source>
</evidence>
<dbReference type="OrthoDB" id="10263094at2759"/>
<organism evidence="11 12">
    <name type="scientific">Cronartium quercuum f. sp. fusiforme G11</name>
    <dbReference type="NCBI Taxonomy" id="708437"/>
    <lineage>
        <taxon>Eukaryota</taxon>
        <taxon>Fungi</taxon>
        <taxon>Dikarya</taxon>
        <taxon>Basidiomycota</taxon>
        <taxon>Pucciniomycotina</taxon>
        <taxon>Pucciniomycetes</taxon>
        <taxon>Pucciniales</taxon>
        <taxon>Coleosporiaceae</taxon>
        <taxon>Cronartium</taxon>
    </lineage>
</organism>
<dbReference type="GO" id="GO:0008474">
    <property type="term" value="F:palmitoyl-(protein) hydrolase activity"/>
    <property type="evidence" value="ECO:0007669"/>
    <property type="project" value="UniProtKB-EC"/>
</dbReference>
<dbReference type="FunFam" id="3.40.50.1820:FF:000107">
    <property type="entry name" value="Palmitoyl-protein thioesterase 1"/>
    <property type="match status" value="1"/>
</dbReference>
<reference evidence="11" key="1">
    <citation type="submission" date="2013-11" db="EMBL/GenBank/DDBJ databases">
        <title>Genome sequence of the fusiform rust pathogen reveals effectors for host alternation and coevolution with pine.</title>
        <authorList>
            <consortium name="DOE Joint Genome Institute"/>
            <person name="Smith K."/>
            <person name="Pendleton A."/>
            <person name="Kubisiak T."/>
            <person name="Anderson C."/>
            <person name="Salamov A."/>
            <person name="Aerts A."/>
            <person name="Riley R."/>
            <person name="Clum A."/>
            <person name="Lindquist E."/>
            <person name="Ence D."/>
            <person name="Campbell M."/>
            <person name="Kronenberg Z."/>
            <person name="Feau N."/>
            <person name="Dhillon B."/>
            <person name="Hamelin R."/>
            <person name="Burleigh J."/>
            <person name="Smith J."/>
            <person name="Yandell M."/>
            <person name="Nelson C."/>
            <person name="Grigoriev I."/>
            <person name="Davis J."/>
        </authorList>
    </citation>
    <scope>NUCLEOTIDE SEQUENCE</scope>
    <source>
        <strain evidence="11">G11</strain>
    </source>
</reference>
<feature type="region of interest" description="Disordered" evidence="9">
    <location>
        <begin position="224"/>
        <end position="250"/>
    </location>
</feature>
<evidence type="ECO:0000256" key="6">
    <source>
        <dbReference type="ARBA" id="ARBA00023157"/>
    </source>
</evidence>
<sequence>MLMRKPFLTVFHFTTSFAASLIKPTPPAFRISKITLDLETTLSSTRTLPVVIWHGLGDSYKNPGITRLAQAVNERYPGTSVYLIHLADRANDDRKATWFGAANTEVESVCRQLETIEELEVGFDAIGFSQGGPFMRAYVERCNLPRVRNLITLGAPHMGISEYPSCRGILDIECHIIKRLINTGSVYSTYAQEHIIPAQYFRDQADLAPYFQHNDFLRDINNERANDRQPGQDPGDLSAPADPSDSPRNQTYKQNMLLLENFVMFNFSEEALVRPAISAYFGVTNVSTSSKEAIPLVQLPIYEEDYIGLKQLDRSGRISYGTCHGPHMMIDDQCWDNVMDWVGDGYQNRKLVIQT</sequence>
<feature type="signal peptide" evidence="10">
    <location>
        <begin position="1"/>
        <end position="18"/>
    </location>
</feature>
<keyword evidence="6" id="KW-1015">Disulfide bond</keyword>
<comment type="similarity">
    <text evidence="1">Belongs to the palmitoyl-protein thioesterase family.</text>
</comment>
<dbReference type="Gene3D" id="3.40.50.1820">
    <property type="entry name" value="alpha/beta hydrolase"/>
    <property type="match status" value="1"/>
</dbReference>
<proteinExistence type="inferred from homology"/>
<evidence type="ECO:0000313" key="12">
    <source>
        <dbReference type="Proteomes" id="UP000886653"/>
    </source>
</evidence>
<keyword evidence="4 10" id="KW-0732">Signal</keyword>
<dbReference type="PANTHER" id="PTHR11247:SF8">
    <property type="entry name" value="PALMITOYL-PROTEIN THIOESTERASE 1"/>
    <property type="match status" value="1"/>
</dbReference>
<dbReference type="EC" id="3.1.2.22" evidence="2"/>
<protein>
    <recommendedName>
        <fullName evidence="3">Palmitoyl-protein thioesterase 1</fullName>
        <ecNumber evidence="2">3.1.2.22</ecNumber>
    </recommendedName>
    <alternativeName>
        <fullName evidence="8">Palmitoyl-protein hydrolase 1</fullName>
    </alternativeName>
</protein>
<evidence type="ECO:0000256" key="1">
    <source>
        <dbReference type="ARBA" id="ARBA00010758"/>
    </source>
</evidence>
<name>A0A9P6NS54_9BASI</name>
<keyword evidence="5" id="KW-0378">Hydrolase</keyword>
<accession>A0A9P6NS54</accession>
<dbReference type="EMBL" id="MU167208">
    <property type="protein sequence ID" value="KAG0152426.1"/>
    <property type="molecule type" value="Genomic_DNA"/>
</dbReference>